<evidence type="ECO:0000256" key="4">
    <source>
        <dbReference type="ARBA" id="ARBA00022741"/>
    </source>
</evidence>
<evidence type="ECO:0000256" key="3">
    <source>
        <dbReference type="ARBA" id="ARBA00022598"/>
    </source>
</evidence>
<accession>A0A2M8Q7W7</accession>
<dbReference type="AlphaFoldDB" id="A0A2M8Q7W7"/>
<evidence type="ECO:0000256" key="1">
    <source>
        <dbReference type="ARBA" id="ARBA00008258"/>
    </source>
</evidence>
<dbReference type="EMBL" id="PGTN01000661">
    <property type="protein sequence ID" value="PJF45892.1"/>
    <property type="molecule type" value="Genomic_DNA"/>
</dbReference>
<feature type="domain" description="Methionyl/Leucyl tRNA synthetase" evidence="8">
    <location>
        <begin position="2"/>
        <end position="128"/>
    </location>
</feature>
<dbReference type="SUPFAM" id="SSF52374">
    <property type="entry name" value="Nucleotidylyl transferase"/>
    <property type="match status" value="1"/>
</dbReference>
<keyword evidence="3 9" id="KW-0436">Ligase</keyword>
<dbReference type="InterPro" id="IPR033911">
    <property type="entry name" value="MetRS_core"/>
</dbReference>
<evidence type="ECO:0000256" key="7">
    <source>
        <dbReference type="ARBA" id="ARBA00023146"/>
    </source>
</evidence>
<evidence type="ECO:0000313" key="9">
    <source>
        <dbReference type="EMBL" id="PJF45892.1"/>
    </source>
</evidence>
<dbReference type="GO" id="GO:0005524">
    <property type="term" value="F:ATP binding"/>
    <property type="evidence" value="ECO:0007669"/>
    <property type="project" value="UniProtKB-KW"/>
</dbReference>
<sequence length="174" mass="19707">AWRRWWDADVNPGARIYNFIGKDNIPFHTIIWPGMLIGYNHGPTHLNLPYDVPANEYLNLGGGKFSTSRGNVIGWNTVLAQFQPDAWRYVLTALAPETADVEFTWQDFMDRVNNELVANWGNLVNRTLGFAYKRFEGRVPTPAALTEEDEAFLAEIRAGFDSVGSLYQAVRLKA</sequence>
<organism evidence="9 10">
    <name type="scientific">Candidatus Thermofonsia Clade 3 bacterium</name>
    <dbReference type="NCBI Taxonomy" id="2364212"/>
    <lineage>
        <taxon>Bacteria</taxon>
        <taxon>Bacillati</taxon>
        <taxon>Chloroflexota</taxon>
        <taxon>Candidatus Thermofontia</taxon>
        <taxon>Candidatus Thermofonsia Clade 3</taxon>
    </lineage>
</organism>
<dbReference type="GO" id="GO:0005829">
    <property type="term" value="C:cytosol"/>
    <property type="evidence" value="ECO:0007669"/>
    <property type="project" value="TreeGrafter"/>
</dbReference>
<dbReference type="Pfam" id="PF09334">
    <property type="entry name" value="tRNA-synt_1g"/>
    <property type="match status" value="1"/>
</dbReference>
<gene>
    <name evidence="9" type="ORF">CUN48_16575</name>
</gene>
<comment type="similarity">
    <text evidence="1">Belongs to the class-I aminoacyl-tRNA synthetase family. MetG type 1 subfamily.</text>
</comment>
<evidence type="ECO:0000259" key="8">
    <source>
        <dbReference type="Pfam" id="PF09334"/>
    </source>
</evidence>
<evidence type="ECO:0000256" key="5">
    <source>
        <dbReference type="ARBA" id="ARBA00022840"/>
    </source>
</evidence>
<evidence type="ECO:0000256" key="6">
    <source>
        <dbReference type="ARBA" id="ARBA00022917"/>
    </source>
</evidence>
<dbReference type="SUPFAM" id="SSF47323">
    <property type="entry name" value="Anticodon-binding domain of a subclass of class I aminoacyl-tRNA synthetases"/>
    <property type="match status" value="1"/>
</dbReference>
<evidence type="ECO:0000256" key="2">
    <source>
        <dbReference type="ARBA" id="ARBA00012838"/>
    </source>
</evidence>
<dbReference type="InterPro" id="IPR015413">
    <property type="entry name" value="Methionyl/Leucyl_tRNA_Synth"/>
</dbReference>
<dbReference type="Proteomes" id="UP000230790">
    <property type="component" value="Unassembled WGS sequence"/>
</dbReference>
<comment type="caution">
    <text evidence="9">The sequence shown here is derived from an EMBL/GenBank/DDBJ whole genome shotgun (WGS) entry which is preliminary data.</text>
</comment>
<dbReference type="Gene3D" id="1.10.730.10">
    <property type="entry name" value="Isoleucyl-tRNA Synthetase, Domain 1"/>
    <property type="match status" value="1"/>
</dbReference>
<dbReference type="GO" id="GO:0004825">
    <property type="term" value="F:methionine-tRNA ligase activity"/>
    <property type="evidence" value="ECO:0007669"/>
    <property type="project" value="UniProtKB-EC"/>
</dbReference>
<evidence type="ECO:0000313" key="10">
    <source>
        <dbReference type="Proteomes" id="UP000230790"/>
    </source>
</evidence>
<keyword evidence="5" id="KW-0067">ATP-binding</keyword>
<keyword evidence="6" id="KW-0648">Protein biosynthesis</keyword>
<dbReference type="PANTHER" id="PTHR45765">
    <property type="entry name" value="METHIONINE--TRNA LIGASE"/>
    <property type="match status" value="1"/>
</dbReference>
<keyword evidence="4" id="KW-0547">Nucleotide-binding</keyword>
<name>A0A2M8Q7W7_9CHLR</name>
<dbReference type="EC" id="6.1.1.10" evidence="2"/>
<reference evidence="9 10" key="1">
    <citation type="submission" date="2017-11" db="EMBL/GenBank/DDBJ databases">
        <title>Evolution of Phototrophy in the Chloroflexi Phylum Driven by Horizontal Gene Transfer.</title>
        <authorList>
            <person name="Ward L.M."/>
            <person name="Hemp J."/>
            <person name="Shih P.M."/>
            <person name="Mcglynn S.E."/>
            <person name="Fischer W."/>
        </authorList>
    </citation>
    <scope>NUCLEOTIDE SEQUENCE [LARGE SCALE GENOMIC DNA]</scope>
    <source>
        <strain evidence="9">JP3_7</strain>
    </source>
</reference>
<dbReference type="GO" id="GO:0006431">
    <property type="term" value="P:methionyl-tRNA aminoacylation"/>
    <property type="evidence" value="ECO:0007669"/>
    <property type="project" value="InterPro"/>
</dbReference>
<dbReference type="InterPro" id="IPR023458">
    <property type="entry name" value="Met-tRNA_ligase_1"/>
</dbReference>
<keyword evidence="7" id="KW-0030">Aminoacyl-tRNA synthetase</keyword>
<dbReference type="Gene3D" id="3.40.50.620">
    <property type="entry name" value="HUPs"/>
    <property type="match status" value="1"/>
</dbReference>
<dbReference type="PRINTS" id="PR01041">
    <property type="entry name" value="TRNASYNTHMET"/>
</dbReference>
<feature type="non-terminal residue" evidence="9">
    <location>
        <position position="1"/>
    </location>
</feature>
<protein>
    <recommendedName>
        <fullName evidence="2">methionine--tRNA ligase</fullName>
        <ecNumber evidence="2">6.1.1.10</ecNumber>
    </recommendedName>
</protein>
<feature type="non-terminal residue" evidence="9">
    <location>
        <position position="174"/>
    </location>
</feature>
<dbReference type="PANTHER" id="PTHR45765:SF1">
    <property type="entry name" value="METHIONINE--TRNA LIGASE, CYTOPLASMIC"/>
    <property type="match status" value="1"/>
</dbReference>
<dbReference type="InterPro" id="IPR009080">
    <property type="entry name" value="tRNAsynth_Ia_anticodon-bd"/>
</dbReference>
<proteinExistence type="inferred from homology"/>
<dbReference type="InterPro" id="IPR014729">
    <property type="entry name" value="Rossmann-like_a/b/a_fold"/>
</dbReference>